<gene>
    <name evidence="10" type="ORF">MTO99_12675</name>
</gene>
<protein>
    <submittedName>
        <fullName evidence="10">S8 family serine peptidase</fullName>
    </submittedName>
</protein>
<dbReference type="Gene3D" id="3.40.50.200">
    <property type="entry name" value="Peptidase S8/S53 domain"/>
    <property type="match status" value="1"/>
</dbReference>
<evidence type="ECO:0000259" key="9">
    <source>
        <dbReference type="Pfam" id="PF00082"/>
    </source>
</evidence>
<evidence type="ECO:0000313" key="10">
    <source>
        <dbReference type="EMBL" id="UOE43040.1"/>
    </source>
</evidence>
<comment type="similarity">
    <text evidence="1 5 6">Belongs to the peptidase S8 family.</text>
</comment>
<dbReference type="InterPro" id="IPR023828">
    <property type="entry name" value="Peptidase_S8_Ser-AS"/>
</dbReference>
<evidence type="ECO:0000256" key="8">
    <source>
        <dbReference type="SAM" id="SignalP"/>
    </source>
</evidence>
<dbReference type="PROSITE" id="PS51892">
    <property type="entry name" value="SUBTILASE"/>
    <property type="match status" value="1"/>
</dbReference>
<dbReference type="PROSITE" id="PS00136">
    <property type="entry name" value="SUBTILASE_ASP"/>
    <property type="match status" value="1"/>
</dbReference>
<evidence type="ECO:0000256" key="5">
    <source>
        <dbReference type="PROSITE-ProRule" id="PRU01240"/>
    </source>
</evidence>
<evidence type="ECO:0000256" key="1">
    <source>
        <dbReference type="ARBA" id="ARBA00011073"/>
    </source>
</evidence>
<dbReference type="PRINTS" id="PR00723">
    <property type="entry name" value="SUBTILISIN"/>
</dbReference>
<dbReference type="RefSeq" id="WP_243554008.1">
    <property type="nucleotide sequence ID" value="NZ_CP094528.1"/>
</dbReference>
<proteinExistence type="inferred from homology"/>
<dbReference type="SUPFAM" id="SSF52743">
    <property type="entry name" value="Subtilisin-like"/>
    <property type="match status" value="1"/>
</dbReference>
<keyword evidence="11" id="KW-1185">Reference proteome</keyword>
<feature type="compositionally biased region" description="Basic and acidic residues" evidence="7">
    <location>
        <begin position="104"/>
        <end position="127"/>
    </location>
</feature>
<keyword evidence="4 5" id="KW-0720">Serine protease</keyword>
<dbReference type="InterPro" id="IPR000209">
    <property type="entry name" value="Peptidase_S8/S53_dom"/>
</dbReference>
<keyword evidence="2 5" id="KW-0645">Protease</keyword>
<dbReference type="PANTHER" id="PTHR43806:SF11">
    <property type="entry name" value="CEREVISIN-RELATED"/>
    <property type="match status" value="1"/>
</dbReference>
<dbReference type="PROSITE" id="PS00138">
    <property type="entry name" value="SUBTILASE_SER"/>
    <property type="match status" value="1"/>
</dbReference>
<evidence type="ECO:0000256" key="3">
    <source>
        <dbReference type="ARBA" id="ARBA00022801"/>
    </source>
</evidence>
<dbReference type="EMBL" id="CP094528">
    <property type="protein sequence ID" value="UOE43040.1"/>
    <property type="molecule type" value="Genomic_DNA"/>
</dbReference>
<keyword evidence="8" id="KW-0732">Signal</keyword>
<feature type="domain" description="Peptidase S8/S53" evidence="9">
    <location>
        <begin position="194"/>
        <end position="541"/>
    </location>
</feature>
<dbReference type="PANTHER" id="PTHR43806">
    <property type="entry name" value="PEPTIDASE S8"/>
    <property type="match status" value="1"/>
</dbReference>
<feature type="signal peptide" evidence="8">
    <location>
        <begin position="1"/>
        <end position="27"/>
    </location>
</feature>
<dbReference type="InterPro" id="IPR022398">
    <property type="entry name" value="Peptidase_S8_His-AS"/>
</dbReference>
<dbReference type="InterPro" id="IPR023827">
    <property type="entry name" value="Peptidase_S8_Asp-AS"/>
</dbReference>
<feature type="compositionally biased region" description="Low complexity" evidence="7">
    <location>
        <begin position="128"/>
        <end position="145"/>
    </location>
</feature>
<keyword evidence="3 5" id="KW-0378">Hydrolase</keyword>
<evidence type="ECO:0000313" key="11">
    <source>
        <dbReference type="Proteomes" id="UP000832097"/>
    </source>
</evidence>
<organism evidence="10 11">
    <name type="scientific">Agromyces larvae</name>
    <dbReference type="NCBI Taxonomy" id="2929802"/>
    <lineage>
        <taxon>Bacteria</taxon>
        <taxon>Bacillati</taxon>
        <taxon>Actinomycetota</taxon>
        <taxon>Actinomycetes</taxon>
        <taxon>Micrococcales</taxon>
        <taxon>Microbacteriaceae</taxon>
        <taxon>Agromyces</taxon>
    </lineage>
</organism>
<accession>A0ABY4BV07</accession>
<dbReference type="PROSITE" id="PS00137">
    <property type="entry name" value="SUBTILASE_HIS"/>
    <property type="match status" value="1"/>
</dbReference>
<feature type="active site" description="Charge relay system" evidence="5">
    <location>
        <position position="203"/>
    </location>
</feature>
<sequence length="606" mass="61709">MRRASTIAATCAAALVLTALATTPAGAETATEDGEREFVVLFAEGTSAEAQVAAVEAAGGTVVSQNTDVGVATVTTTEAGFADAAAEQRAIEGTAQNRVIADVPEGRKASGEAQKQDAAEQDVRADAGADAGATATEAAADAAAGNGNGKGKGSGNGHGHSQPEAPAADPLASLQWDLQAIDATVDGSYRYEQGKGVLVGILDTGVDGSHPDIAPNFDAAHSRNFTVDIPVDANGDVVDGPCEEESDGSCEDPADVDENGHGTHVASTIASPLNGVGIAGVAPEATIVNLRAGQDSGYFFLQPSVDALTYAAKLGVDVVNMSYYVDPWLFNCTSHPADSPEDQQEQRTIITAMQRALDFARISGVTLVSAAGNGATDYTKPLTDAGSPDFADVPGEIAYTRDLLDPASCTSMPSEARGVISVSSTGPSSRKAYYSDYGNGYIDVAAPGGDVYDTADGTRDYAAGILAAYPANVAAAEGAIDENGEVVVPWAVKSCDAEGANCAYYQYLQGTSMASPHAAGVAALIVGKYGVKDFLRGGTYLPAALTQAKLERSAVETACPVPADFTYTRTLPTGQVVTATHTCEGTAAQNGFSGKGVVNALRAIGR</sequence>
<feature type="compositionally biased region" description="Gly residues" evidence="7">
    <location>
        <begin position="146"/>
        <end position="158"/>
    </location>
</feature>
<feature type="chain" id="PRO_5047390008" evidence="8">
    <location>
        <begin position="28"/>
        <end position="606"/>
    </location>
</feature>
<reference evidence="10 11" key="1">
    <citation type="submission" date="2022-03" db="EMBL/GenBank/DDBJ databases">
        <title>Mucilaginibacter sp. isolated from the gut of Protaetia brevitarsis seulensis larvae.</title>
        <authorList>
            <person name="Won M."/>
            <person name="Kim S.-J."/>
            <person name="Kwon S.-W."/>
        </authorList>
    </citation>
    <scope>NUCLEOTIDE SEQUENCE [LARGE SCALE GENOMIC DNA]</scope>
    <source>
        <strain evidence="10 11">CFWR-12</strain>
    </source>
</reference>
<name>A0ABY4BV07_9MICO</name>
<evidence type="ECO:0000256" key="6">
    <source>
        <dbReference type="RuleBase" id="RU003355"/>
    </source>
</evidence>
<feature type="region of interest" description="Disordered" evidence="7">
    <location>
        <begin position="96"/>
        <end position="167"/>
    </location>
</feature>
<evidence type="ECO:0000256" key="7">
    <source>
        <dbReference type="SAM" id="MobiDB-lite"/>
    </source>
</evidence>
<evidence type="ECO:0000256" key="2">
    <source>
        <dbReference type="ARBA" id="ARBA00022670"/>
    </source>
</evidence>
<dbReference type="InterPro" id="IPR036852">
    <property type="entry name" value="Peptidase_S8/S53_dom_sf"/>
</dbReference>
<dbReference type="InterPro" id="IPR050131">
    <property type="entry name" value="Peptidase_S8_subtilisin-like"/>
</dbReference>
<dbReference type="InterPro" id="IPR015500">
    <property type="entry name" value="Peptidase_S8_subtilisin-rel"/>
</dbReference>
<feature type="active site" description="Charge relay system" evidence="5">
    <location>
        <position position="261"/>
    </location>
</feature>
<feature type="active site" description="Charge relay system" evidence="5">
    <location>
        <position position="512"/>
    </location>
</feature>
<dbReference type="Proteomes" id="UP000832097">
    <property type="component" value="Chromosome"/>
</dbReference>
<evidence type="ECO:0000256" key="4">
    <source>
        <dbReference type="ARBA" id="ARBA00022825"/>
    </source>
</evidence>
<dbReference type="Pfam" id="PF00082">
    <property type="entry name" value="Peptidase_S8"/>
    <property type="match status" value="1"/>
</dbReference>